<evidence type="ECO:0000256" key="1">
    <source>
        <dbReference type="ARBA" id="ARBA00023122"/>
    </source>
</evidence>
<keyword evidence="3" id="KW-0472">Membrane</keyword>
<protein>
    <submittedName>
        <fullName evidence="5">CBS domain-containing protein</fullName>
    </submittedName>
</protein>
<evidence type="ECO:0000256" key="2">
    <source>
        <dbReference type="PROSITE-ProRule" id="PRU00703"/>
    </source>
</evidence>
<dbReference type="SMART" id="SM00116">
    <property type="entry name" value="CBS"/>
    <property type="match status" value="2"/>
</dbReference>
<feature type="transmembrane region" description="Helical" evidence="3">
    <location>
        <begin position="114"/>
        <end position="132"/>
    </location>
</feature>
<organism evidence="5 6">
    <name type="scientific">Pontivivens ytuae</name>
    <dbReference type="NCBI Taxonomy" id="2789856"/>
    <lineage>
        <taxon>Bacteria</taxon>
        <taxon>Pseudomonadati</taxon>
        <taxon>Pseudomonadota</taxon>
        <taxon>Alphaproteobacteria</taxon>
        <taxon>Rhodobacterales</taxon>
        <taxon>Paracoccaceae</taxon>
        <taxon>Pontivivens</taxon>
    </lineage>
</organism>
<dbReference type="Pfam" id="PF00571">
    <property type="entry name" value="CBS"/>
    <property type="match status" value="2"/>
</dbReference>
<dbReference type="KEGG" id="poz:I0K15_17445"/>
<evidence type="ECO:0000313" key="5">
    <source>
        <dbReference type="EMBL" id="QPH53544.1"/>
    </source>
</evidence>
<reference evidence="5 6" key="1">
    <citation type="submission" date="2020-11" db="EMBL/GenBank/DDBJ databases">
        <title>Description of Pontivivens ytuae sp. nov. isolated from deep sea sediment of Mariana Trench.</title>
        <authorList>
            <person name="Wang Z."/>
            <person name="Sun Q.-L."/>
            <person name="Xu X.-D."/>
            <person name="Tang Y.-Z."/>
            <person name="Zhang J."/>
        </authorList>
    </citation>
    <scope>NUCLEOTIDE SEQUENCE [LARGE SCALE GENOMIC DNA]</scope>
    <source>
        <strain evidence="5 6">MT2928</strain>
    </source>
</reference>
<gene>
    <name evidence="5" type="ORF">I0K15_17445</name>
</gene>
<dbReference type="Gene3D" id="3.10.580.10">
    <property type="entry name" value="CBS-domain"/>
    <property type="match status" value="1"/>
</dbReference>
<sequence>MQQPMLIADRPEFAQKPPPLTCSPDDMIEATAQAMSAYNYGCAVVVDGENEVIGILTERDILTRVVAVHRSPAQTRVSDVMTANPRTGRADDDVVDWLRIMSNERFRRLPILDADGKLVALFTLGDFVAYTWPELFWRPAANSAPAQASLDMRTLLLIAGSAAGYTLLMALLFNLT</sequence>
<keyword evidence="1 2" id="KW-0129">CBS domain</keyword>
<dbReference type="PROSITE" id="PS51371">
    <property type="entry name" value="CBS"/>
    <property type="match status" value="2"/>
</dbReference>
<dbReference type="AlphaFoldDB" id="A0A7S9LQQ0"/>
<feature type="domain" description="CBS" evidence="4">
    <location>
        <begin position="81"/>
        <end position="140"/>
    </location>
</feature>
<dbReference type="InterPro" id="IPR000644">
    <property type="entry name" value="CBS_dom"/>
</dbReference>
<keyword evidence="3" id="KW-0812">Transmembrane</keyword>
<evidence type="ECO:0000256" key="3">
    <source>
        <dbReference type="SAM" id="Phobius"/>
    </source>
</evidence>
<dbReference type="PANTHER" id="PTHR43080:SF2">
    <property type="entry name" value="CBS DOMAIN-CONTAINING PROTEIN"/>
    <property type="match status" value="1"/>
</dbReference>
<proteinExistence type="predicted"/>
<evidence type="ECO:0000259" key="4">
    <source>
        <dbReference type="PROSITE" id="PS51371"/>
    </source>
</evidence>
<dbReference type="InterPro" id="IPR051257">
    <property type="entry name" value="Diverse_CBS-Domain"/>
</dbReference>
<dbReference type="EMBL" id="CP064942">
    <property type="protein sequence ID" value="QPH53544.1"/>
    <property type="molecule type" value="Genomic_DNA"/>
</dbReference>
<feature type="domain" description="CBS" evidence="4">
    <location>
        <begin position="15"/>
        <end position="71"/>
    </location>
</feature>
<accession>A0A7S9LQQ0</accession>
<dbReference type="RefSeq" id="WP_196102753.1">
    <property type="nucleotide sequence ID" value="NZ_CP064942.1"/>
</dbReference>
<dbReference type="InterPro" id="IPR046342">
    <property type="entry name" value="CBS_dom_sf"/>
</dbReference>
<name>A0A7S9LQQ0_9RHOB</name>
<feature type="transmembrane region" description="Helical" evidence="3">
    <location>
        <begin position="152"/>
        <end position="173"/>
    </location>
</feature>
<keyword evidence="3" id="KW-1133">Transmembrane helix</keyword>
<dbReference type="PANTHER" id="PTHR43080">
    <property type="entry name" value="CBS DOMAIN-CONTAINING PROTEIN CBSX3, MITOCHONDRIAL"/>
    <property type="match status" value="1"/>
</dbReference>
<evidence type="ECO:0000313" key="6">
    <source>
        <dbReference type="Proteomes" id="UP000594800"/>
    </source>
</evidence>
<dbReference type="Proteomes" id="UP000594800">
    <property type="component" value="Chromosome"/>
</dbReference>
<dbReference type="SUPFAM" id="SSF54631">
    <property type="entry name" value="CBS-domain pair"/>
    <property type="match status" value="1"/>
</dbReference>
<keyword evidence="6" id="KW-1185">Reference proteome</keyword>